<dbReference type="KEGG" id="ein:Eint_030260"/>
<evidence type="ECO:0000259" key="1">
    <source>
        <dbReference type="Pfam" id="PF14616"/>
    </source>
</evidence>
<dbReference type="EMBL" id="CP001944">
    <property type="protein sequence ID" value="ADM11171.1"/>
    <property type="molecule type" value="Genomic_DNA"/>
</dbReference>
<keyword evidence="3" id="KW-1185">Reference proteome</keyword>
<gene>
    <name evidence="2" type="ORF">Eint_030260</name>
</gene>
<reference evidence="2 3" key="2">
    <citation type="journal article" date="2012" name="Proc. Natl. Acad. Sci. U.S.A.">
        <title>Gain and loss of multiple functionally related, horizontally transferred genes in the reduced genomes of two microsporidian parasites.</title>
        <authorList>
            <person name="Pombert J.-F."/>
            <person name="Selman M."/>
            <person name="Burki F."/>
            <person name="Bardell F.T."/>
            <person name="Farinelli L."/>
            <person name="Solter L.F."/>
            <person name="Whitman D.W."/>
            <person name="Weiss L.M."/>
            <person name="Corradi N."/>
            <person name="Keeling P.J."/>
        </authorList>
    </citation>
    <scope>NUCLEOTIDE SEQUENCE [LARGE SCALE GENOMIC DNA]</scope>
    <source>
        <strain evidence="2 3">ATCC 50506</strain>
    </source>
</reference>
<evidence type="ECO:0000313" key="3">
    <source>
        <dbReference type="Proteomes" id="UP000002313"/>
    </source>
</evidence>
<name>E0S636_ENCIT</name>
<dbReference type="PANTHER" id="PTHR28125:SF2">
    <property type="entry name" value="MEIOTIC EXPRESSION UP-REGULATED PROTEIN 26"/>
    <property type="match status" value="1"/>
</dbReference>
<evidence type="ECO:0000313" key="2">
    <source>
        <dbReference type="EMBL" id="ADM11171.1"/>
    </source>
</evidence>
<dbReference type="PANTHER" id="PTHR28125">
    <property type="entry name" value="MEIOTIC EXPRESSION UP-REGULATED PROTEIN 26"/>
    <property type="match status" value="1"/>
</dbReference>
<accession>E0S636</accession>
<dbReference type="Proteomes" id="UP000002313">
    <property type="component" value="Chromosome III"/>
</dbReference>
<reference evidence="2 3" key="1">
    <citation type="journal article" date="2010" name="Nat. Commun.">
        <title>The complete sequence of the smallest known nuclear genome from the microsporidian Encephalitozoon intestinalis.</title>
        <authorList>
            <person name="Corradi N."/>
            <person name="Pombert J.-F."/>
            <person name="Farinelli L."/>
            <person name="Didier E.S."/>
            <person name="Keeling P.J."/>
        </authorList>
    </citation>
    <scope>NUCLEOTIDE SEQUENCE [LARGE SCALE GENOMIC DNA]</scope>
    <source>
        <strain evidence="2 3">ATCC 50506</strain>
    </source>
</reference>
<dbReference type="VEuPathDB" id="MicrosporidiaDB:Eint_030260"/>
<feature type="domain" description="Transcription regulator Rua1 C-terminal" evidence="1">
    <location>
        <begin position="75"/>
        <end position="170"/>
    </location>
</feature>
<dbReference type="RefSeq" id="XP_003072531.1">
    <property type="nucleotide sequence ID" value="XM_003072485.1"/>
</dbReference>
<dbReference type="Pfam" id="PF14616">
    <property type="entry name" value="Rua1_C"/>
    <property type="match status" value="1"/>
</dbReference>
<organism evidence="2 3">
    <name type="scientific">Encephalitozoon intestinalis (strain ATCC 50506)</name>
    <name type="common">Microsporidian parasite</name>
    <name type="synonym">Septata intestinalis</name>
    <dbReference type="NCBI Taxonomy" id="876142"/>
    <lineage>
        <taxon>Eukaryota</taxon>
        <taxon>Fungi</taxon>
        <taxon>Fungi incertae sedis</taxon>
        <taxon>Microsporidia</taxon>
        <taxon>Unikaryonidae</taxon>
        <taxon>Encephalitozoon</taxon>
    </lineage>
</organism>
<dbReference type="GeneID" id="9698923"/>
<proteinExistence type="predicted"/>
<sequence length="176" mass="20254">MSSSRSVLYLDEFLLLDTPYVSEVLLDPREFYELDDIYSPTELNGNDLLREITVDAIGALSPWPREIKRQPEDGDIYKPKKVRGAGKLREGYCGMCNLWLKLKTSSYWYHMNYKHGISSKGSRYPEPQVRHVGNRTEGFCTICSKWIVLGHKASGRSTRFGWFKHCQKSHGSSKTI</sequence>
<dbReference type="InterPro" id="IPR028012">
    <property type="entry name" value="Rua1_C"/>
</dbReference>
<dbReference type="AlphaFoldDB" id="E0S636"/>
<dbReference type="HOGENOM" id="CLU_128868_0_0_1"/>
<protein>
    <recommendedName>
        <fullName evidence="1">Transcription regulator Rua1 C-terminal domain-containing protein</fullName>
    </recommendedName>
</protein>
<dbReference type="OrthoDB" id="5595379at2759"/>